<dbReference type="AlphaFoldDB" id="A0A7J5YDJ5"/>
<feature type="transmembrane region" description="Helical" evidence="14">
    <location>
        <begin position="597"/>
        <end position="620"/>
    </location>
</feature>
<feature type="transmembrane region" description="Helical" evidence="14">
    <location>
        <begin position="409"/>
        <end position="432"/>
    </location>
</feature>
<proteinExistence type="inferred from homology"/>
<keyword evidence="8 14" id="KW-0472">Membrane</keyword>
<evidence type="ECO:0000259" key="15">
    <source>
        <dbReference type="PROSITE" id="PS50262"/>
    </source>
</evidence>
<dbReference type="PRINTS" id="PR00245">
    <property type="entry name" value="OLFACTORYR"/>
</dbReference>
<evidence type="ECO:0000256" key="14">
    <source>
        <dbReference type="SAM" id="Phobius"/>
    </source>
</evidence>
<feature type="transmembrane region" description="Helical" evidence="14">
    <location>
        <begin position="734"/>
        <end position="756"/>
    </location>
</feature>
<evidence type="ECO:0000256" key="10">
    <source>
        <dbReference type="ARBA" id="ARBA00023170"/>
    </source>
</evidence>
<keyword evidence="3" id="KW-0716">Sensory transduction</keyword>
<dbReference type="PRINTS" id="PR00237">
    <property type="entry name" value="GPCRRHODOPSN"/>
</dbReference>
<keyword evidence="4 13" id="KW-0812">Transmembrane</keyword>
<feature type="domain" description="G-protein coupled receptors family 1 profile" evidence="15">
    <location>
        <begin position="309"/>
        <end position="518"/>
    </location>
</feature>
<feature type="transmembrane region" description="Helical" evidence="14">
    <location>
        <begin position="903"/>
        <end position="923"/>
    </location>
</feature>
<dbReference type="FunFam" id="1.20.1070.10:FF:000024">
    <property type="entry name" value="Olfactory receptor"/>
    <property type="match status" value="4"/>
</dbReference>
<dbReference type="PROSITE" id="PS00237">
    <property type="entry name" value="G_PROTEIN_RECEP_F1_1"/>
    <property type="match status" value="3"/>
</dbReference>
<keyword evidence="12 13" id="KW-0807">Transducer</keyword>
<evidence type="ECO:0000256" key="11">
    <source>
        <dbReference type="ARBA" id="ARBA00023180"/>
    </source>
</evidence>
<dbReference type="SUPFAM" id="SSF81321">
    <property type="entry name" value="Family A G protein-coupled receptor-like"/>
    <property type="match status" value="4"/>
</dbReference>
<sequence length="1041" mass="117272">MENTSFLFSSALTLDPFVIPPGGRYPIFFLGIAIYLFVIFCNLTLMTLIIFKKNLHKPMYFILFSLPLNDLIGITAMLPKVLSDIVTETNKVYYPLCVLQAFLLHMYGGGILFILAAMSFDRYAAICMPLRYSSIMTPRVVTCIISLVWGLDFVLIVSLFSLQTRLPRCKSVIMNVFCDNPSLLKLTCGNTTLNNIIGLFNTAVMQAVSVSIQAFSYVKILIACVFTRRSEEKTKAVNTCVAQLLILIIFEIVGTFTILSHRFKNVSADLQKIMGMLIFLVPPLLNPIVYGLYTTFVFGTLIYLIIVFCNLLVLTTIAVSKKLHKPMFILLINLPISDIVGATALFPQLLFSMVTQNRQISHPACVIQALLIHIYGTGNLLILSAMAYDRYIAICCPLRYNAIMTPQNLVRIIIFIWFLNISLIVTLIILVARMQVCRTDIVDLYCNNPSLTKLVCEDTMLNNYYGLATIVVLMGGPLLVIAYTYTQILRTCVMNNNNMDARRKAIQTCGTHLVVFLILQINTTFTLIAHRIEGRKSIKMNIHYNTSDVLVLERLNISSEYVFPAFLFATLSYMVILVCNLLLILTIVLSKSLHQPMYLILLNLSISDLIGSTAFFPLVIKDILTNNRTRQYSACVVQAFFIHIYAIGTIFSLTAMAYDRYIAICCPLKYNTVMTNAHIMGIITFVWMSSLVLITVLFVLLLRLPHCRSVLHNPYCDNPSLLTLVCADTTINNIYGLFIVALTQLLANGTILYTYLQILVACFRSKKTDTKARALQTCATHLTVFLLLECLGLFTLISYRIKGFSPHLRRFIGMSTLIFPPTLNPIIYGLKTKEIREKSIMAEGNQSTVTEFILTGFPGLHPEYQDLVSAVLFFVYFLTMAGNVTILFLFATDHSLHKPMYYIILNLCTCDILFSTTTLPKIISKYWFHSGTISFTACFVQMFFVHYLGTVNSYILFLMALDRYLAVCHPLKYPILLNNSTLLILSITAWVVAHAGSLMMVIRAYPLPYCASNIINHCYCDHIGITILACTDRAPYGFPAL</sequence>
<feature type="domain" description="G-protein coupled receptors family 1 profile" evidence="15">
    <location>
        <begin position="41"/>
        <end position="290"/>
    </location>
</feature>
<keyword evidence="5" id="KW-0552">Olfaction</keyword>
<dbReference type="InterPro" id="IPR000276">
    <property type="entry name" value="GPCR_Rhodpsn"/>
</dbReference>
<accession>A0A7J5YDJ5</accession>
<feature type="transmembrane region" description="Helical" evidence="14">
    <location>
        <begin position="366"/>
        <end position="388"/>
    </location>
</feature>
<dbReference type="PROSITE" id="PS50262">
    <property type="entry name" value="G_PROTEIN_RECEP_F1_2"/>
    <property type="match status" value="4"/>
</dbReference>
<evidence type="ECO:0000256" key="2">
    <source>
        <dbReference type="ARBA" id="ARBA00022475"/>
    </source>
</evidence>
<dbReference type="InterPro" id="IPR052921">
    <property type="entry name" value="GPCR1_Superfamily_Member"/>
</dbReference>
<dbReference type="PANTHER" id="PTHR26451">
    <property type="entry name" value="G_PROTEIN_RECEP_F1_2 DOMAIN-CONTAINING PROTEIN"/>
    <property type="match status" value="1"/>
</dbReference>
<reference evidence="16 17" key="1">
    <citation type="submission" date="2020-03" db="EMBL/GenBank/DDBJ databases">
        <title>Dissostichus mawsoni Genome sequencing and assembly.</title>
        <authorList>
            <person name="Park H."/>
        </authorList>
    </citation>
    <scope>NUCLEOTIDE SEQUENCE [LARGE SCALE GENOMIC DNA]</scope>
    <source>
        <strain evidence="16">DM0001</strain>
        <tissue evidence="16">Muscle</tissue>
    </source>
</reference>
<evidence type="ECO:0000256" key="5">
    <source>
        <dbReference type="ARBA" id="ARBA00022725"/>
    </source>
</evidence>
<evidence type="ECO:0000256" key="8">
    <source>
        <dbReference type="ARBA" id="ARBA00023136"/>
    </source>
</evidence>
<evidence type="ECO:0000256" key="7">
    <source>
        <dbReference type="ARBA" id="ARBA00023040"/>
    </source>
</evidence>
<keyword evidence="7 13" id="KW-0297">G-protein coupled receptor</keyword>
<keyword evidence="6 14" id="KW-1133">Transmembrane helix</keyword>
<dbReference type="GO" id="GO:0004930">
    <property type="term" value="F:G protein-coupled receptor activity"/>
    <property type="evidence" value="ECO:0007669"/>
    <property type="project" value="UniProtKB-KW"/>
</dbReference>
<feature type="transmembrane region" description="Helical" evidence="14">
    <location>
        <begin position="505"/>
        <end position="529"/>
    </location>
</feature>
<keyword evidence="9" id="KW-1015">Disulfide bond</keyword>
<dbReference type="GO" id="GO:0004984">
    <property type="term" value="F:olfactory receptor activity"/>
    <property type="evidence" value="ECO:0007669"/>
    <property type="project" value="InterPro"/>
</dbReference>
<name>A0A7J5YDJ5_DISMA</name>
<feature type="transmembrane region" description="Helical" evidence="14">
    <location>
        <begin position="777"/>
        <end position="799"/>
    </location>
</feature>
<feature type="transmembrane region" description="Helical" evidence="14">
    <location>
        <begin position="561"/>
        <end position="585"/>
    </location>
</feature>
<comment type="caution">
    <text evidence="16">The sequence shown here is derived from an EMBL/GenBank/DDBJ whole genome shotgun (WGS) entry which is preliminary data.</text>
</comment>
<feature type="transmembrane region" description="Helical" evidence="14">
    <location>
        <begin position="867"/>
        <end position="891"/>
    </location>
</feature>
<feature type="domain" description="G-protein coupled receptors family 1 profile" evidence="15">
    <location>
        <begin position="882"/>
        <end position="1041"/>
    </location>
</feature>
<evidence type="ECO:0000256" key="12">
    <source>
        <dbReference type="ARBA" id="ARBA00023224"/>
    </source>
</evidence>
<feature type="transmembrane region" description="Helical" evidence="14">
    <location>
        <begin position="935"/>
        <end position="961"/>
    </location>
</feature>
<comment type="subcellular location">
    <subcellularLocation>
        <location evidence="1">Cell membrane</location>
        <topology evidence="1">Multi-pass membrane protein</topology>
    </subcellularLocation>
</comment>
<dbReference type="Proteomes" id="UP000518266">
    <property type="component" value="Unassembled WGS sequence"/>
</dbReference>
<keyword evidence="17" id="KW-1185">Reference proteome</keyword>
<feature type="transmembrane region" description="Helical" evidence="14">
    <location>
        <begin position="327"/>
        <end position="346"/>
    </location>
</feature>
<feature type="transmembrane region" description="Helical" evidence="14">
    <location>
        <begin position="58"/>
        <end position="78"/>
    </location>
</feature>
<dbReference type="EMBL" id="JAAKFY010000013">
    <property type="protein sequence ID" value="KAF3847505.1"/>
    <property type="molecule type" value="Genomic_DNA"/>
</dbReference>
<evidence type="ECO:0000256" key="13">
    <source>
        <dbReference type="RuleBase" id="RU000688"/>
    </source>
</evidence>
<feature type="transmembrane region" description="Helical" evidence="14">
    <location>
        <begin position="241"/>
        <end position="261"/>
    </location>
</feature>
<gene>
    <name evidence="16" type="ORF">F7725_020533</name>
</gene>
<keyword evidence="10 13" id="KW-0675">Receptor</keyword>
<evidence type="ECO:0000256" key="4">
    <source>
        <dbReference type="ARBA" id="ARBA00022692"/>
    </source>
</evidence>
<feature type="transmembrane region" description="Helical" evidence="14">
    <location>
        <begin position="296"/>
        <end position="320"/>
    </location>
</feature>
<organism evidence="16 17">
    <name type="scientific">Dissostichus mawsoni</name>
    <name type="common">Antarctic cod</name>
    <dbReference type="NCBI Taxonomy" id="36200"/>
    <lineage>
        <taxon>Eukaryota</taxon>
        <taxon>Metazoa</taxon>
        <taxon>Chordata</taxon>
        <taxon>Craniata</taxon>
        <taxon>Vertebrata</taxon>
        <taxon>Euteleostomi</taxon>
        <taxon>Actinopterygii</taxon>
        <taxon>Neopterygii</taxon>
        <taxon>Teleostei</taxon>
        <taxon>Neoteleostei</taxon>
        <taxon>Acanthomorphata</taxon>
        <taxon>Eupercaria</taxon>
        <taxon>Perciformes</taxon>
        <taxon>Notothenioidei</taxon>
        <taxon>Nototheniidae</taxon>
        <taxon>Dissostichus</taxon>
    </lineage>
</organism>
<dbReference type="InterPro" id="IPR017452">
    <property type="entry name" value="GPCR_Rhodpsn_7TM"/>
</dbReference>
<feature type="transmembrane region" description="Helical" evidence="14">
    <location>
        <begin position="464"/>
        <end position="485"/>
    </location>
</feature>
<dbReference type="GO" id="GO:0005549">
    <property type="term" value="F:odorant binding"/>
    <property type="evidence" value="ECO:0007669"/>
    <property type="project" value="TreeGrafter"/>
</dbReference>
<dbReference type="Pfam" id="PF13853">
    <property type="entry name" value="7tm_4"/>
    <property type="match status" value="4"/>
</dbReference>
<evidence type="ECO:0000256" key="6">
    <source>
        <dbReference type="ARBA" id="ARBA00022989"/>
    </source>
</evidence>
<comment type="similarity">
    <text evidence="13">Belongs to the G-protein coupled receptor 1 family.</text>
</comment>
<evidence type="ECO:0000256" key="9">
    <source>
        <dbReference type="ARBA" id="ARBA00023157"/>
    </source>
</evidence>
<dbReference type="OrthoDB" id="10254436at2759"/>
<evidence type="ECO:0000256" key="3">
    <source>
        <dbReference type="ARBA" id="ARBA00022606"/>
    </source>
</evidence>
<feature type="transmembrane region" description="Helical" evidence="14">
    <location>
        <begin position="679"/>
        <end position="702"/>
    </location>
</feature>
<feature type="domain" description="G-protein coupled receptors family 1 profile" evidence="15">
    <location>
        <begin position="579"/>
        <end position="828"/>
    </location>
</feature>
<evidence type="ECO:0000313" key="17">
    <source>
        <dbReference type="Proteomes" id="UP000518266"/>
    </source>
</evidence>
<evidence type="ECO:0000256" key="1">
    <source>
        <dbReference type="ARBA" id="ARBA00004651"/>
    </source>
</evidence>
<feature type="transmembrane region" description="Helical" evidence="14">
    <location>
        <begin position="140"/>
        <end position="162"/>
    </location>
</feature>
<dbReference type="GO" id="GO:0005886">
    <property type="term" value="C:plasma membrane"/>
    <property type="evidence" value="ECO:0007669"/>
    <property type="project" value="UniProtKB-SubCell"/>
</dbReference>
<feature type="transmembrane region" description="Helical" evidence="14">
    <location>
        <begin position="981"/>
        <end position="1002"/>
    </location>
</feature>
<dbReference type="Gene3D" id="1.20.1070.10">
    <property type="entry name" value="Rhodopsin 7-helix transmembrane proteins"/>
    <property type="match status" value="4"/>
</dbReference>
<keyword evidence="11" id="KW-0325">Glycoprotein</keyword>
<evidence type="ECO:0000313" key="16">
    <source>
        <dbReference type="EMBL" id="KAF3847505.1"/>
    </source>
</evidence>
<keyword evidence="2" id="KW-1003">Cell membrane</keyword>
<feature type="transmembrane region" description="Helical" evidence="14">
    <location>
        <begin position="98"/>
        <end position="120"/>
    </location>
</feature>
<feature type="transmembrane region" description="Helical" evidence="14">
    <location>
        <begin position="27"/>
        <end position="51"/>
    </location>
</feature>
<protein>
    <recommendedName>
        <fullName evidence="15">G-protein coupled receptors family 1 profile domain-containing protein</fullName>
    </recommendedName>
</protein>
<feature type="transmembrane region" description="Helical" evidence="14">
    <location>
        <begin position="640"/>
        <end position="658"/>
    </location>
</feature>
<dbReference type="PANTHER" id="PTHR26451:SF854">
    <property type="entry name" value="ODORANT RECEPTOR-RELATED"/>
    <property type="match status" value="1"/>
</dbReference>
<dbReference type="InterPro" id="IPR000725">
    <property type="entry name" value="Olfact_rcpt"/>
</dbReference>